<dbReference type="InterPro" id="IPR043502">
    <property type="entry name" value="DNA/RNA_pol_sf"/>
</dbReference>
<organism evidence="2 3">
    <name type="scientific">Mugilogobius chulae</name>
    <name type="common">yellowstripe goby</name>
    <dbReference type="NCBI Taxonomy" id="88201"/>
    <lineage>
        <taxon>Eukaryota</taxon>
        <taxon>Metazoa</taxon>
        <taxon>Chordata</taxon>
        <taxon>Craniata</taxon>
        <taxon>Vertebrata</taxon>
        <taxon>Euteleostomi</taxon>
        <taxon>Actinopterygii</taxon>
        <taxon>Neopterygii</taxon>
        <taxon>Teleostei</taxon>
        <taxon>Neoteleostei</taxon>
        <taxon>Acanthomorphata</taxon>
        <taxon>Gobiaria</taxon>
        <taxon>Gobiiformes</taxon>
        <taxon>Gobioidei</taxon>
        <taxon>Gobiidae</taxon>
        <taxon>Gobionellinae</taxon>
        <taxon>Mugilogobius</taxon>
    </lineage>
</organism>
<dbReference type="GO" id="GO:0015074">
    <property type="term" value="P:DNA integration"/>
    <property type="evidence" value="ECO:0007669"/>
    <property type="project" value="InterPro"/>
</dbReference>
<dbReference type="PANTHER" id="PTHR47331">
    <property type="entry name" value="PHD-TYPE DOMAIN-CONTAINING PROTEIN"/>
    <property type="match status" value="1"/>
</dbReference>
<dbReference type="Proteomes" id="UP001460270">
    <property type="component" value="Unassembled WGS sequence"/>
</dbReference>
<dbReference type="AlphaFoldDB" id="A0AAW0ND29"/>
<dbReference type="EMBL" id="JBBPFD010000018">
    <property type="protein sequence ID" value="KAK7889910.1"/>
    <property type="molecule type" value="Genomic_DNA"/>
</dbReference>
<protein>
    <recommendedName>
        <fullName evidence="1">Integrase catalytic domain-containing protein</fullName>
    </recommendedName>
</protein>
<evidence type="ECO:0000313" key="3">
    <source>
        <dbReference type="Proteomes" id="UP001460270"/>
    </source>
</evidence>
<dbReference type="InterPro" id="IPR001584">
    <property type="entry name" value="Integrase_cat-core"/>
</dbReference>
<dbReference type="InterPro" id="IPR012337">
    <property type="entry name" value="RNaseH-like_sf"/>
</dbReference>
<name>A0AAW0ND29_9GOBI</name>
<gene>
    <name evidence="2" type="ORF">WMY93_025470</name>
</gene>
<dbReference type="PANTHER" id="PTHR47331:SF6">
    <property type="entry name" value="DOUBLECORTIN DOMAIN-CONTAINING PROTEIN"/>
    <property type="match status" value="1"/>
</dbReference>
<dbReference type="SUPFAM" id="SSF53098">
    <property type="entry name" value="Ribonuclease H-like"/>
    <property type="match status" value="1"/>
</dbReference>
<proteinExistence type="predicted"/>
<dbReference type="InterPro" id="IPR040676">
    <property type="entry name" value="DUF5641"/>
</dbReference>
<keyword evidence="3" id="KW-1185">Reference proteome</keyword>
<sequence length="580" mass="66329">MQKILDNQQAEIAPPLKTGEECWYLPMFGVYHPQKPQNIRVVFDSSAKYEGIALNDVLLSGPDLNNALLGVLIRFRREPFAVTADVEQMFYCFTVREDHRNFLRFFWHKDNDLSKEIIEYRMKVHVFGNRPSPSVAIYGLHKAAEVGARDYGKEPMHFVKRNFYVDDGLISLPTEQEAITLLQNTQNMLAVSNMRLHKIASNSSKVMEAFQADDLAKDIKTLDLDTDPLPVQRSLGISWSLESDTFTFQVSKEKKPFTKRGVLSIVNSLYDPLGFVAPISVQGKALMRELTSEPCDWDDPLPGPSKVLRSDRGTNFIGACKDLKFNTNDTEIQDYLTEEGCTWSFNTPHSSHMGGSWERMIGVARRILDAMLLQSGPTRLTHEVLSTLMAEVMAIMNARPLVPVNADADSPIILTPAMLLTQKTGAVLAPQGSFDFKDMYRKQWQHVQSLADAFWKRWRQEYLSLLQSRKKWTHYKDDLKVGDVVLMKDDSVKRNAWPVGLITKCIPSEDKRIRKVEIALMWRKLVLLSFFNNTVMAEVQFLFVRLGPHKAKNEVPLDVKQHWLYSEFLPYDEALHPPSE</sequence>
<feature type="domain" description="Integrase catalytic" evidence="1">
    <location>
        <begin position="226"/>
        <end position="424"/>
    </location>
</feature>
<evidence type="ECO:0000313" key="2">
    <source>
        <dbReference type="EMBL" id="KAK7889910.1"/>
    </source>
</evidence>
<reference evidence="3" key="1">
    <citation type="submission" date="2024-04" db="EMBL/GenBank/DDBJ databases">
        <title>Salinicola lusitanus LLJ914,a marine bacterium isolated from the Okinawa Trough.</title>
        <authorList>
            <person name="Li J."/>
        </authorList>
    </citation>
    <scope>NUCLEOTIDE SEQUENCE [LARGE SCALE GENOMIC DNA]</scope>
</reference>
<dbReference type="InterPro" id="IPR036397">
    <property type="entry name" value="RNaseH_sf"/>
</dbReference>
<dbReference type="Pfam" id="PF18701">
    <property type="entry name" value="DUF5641"/>
    <property type="match status" value="1"/>
</dbReference>
<dbReference type="Pfam" id="PF05380">
    <property type="entry name" value="Peptidase_A17"/>
    <property type="match status" value="1"/>
</dbReference>
<dbReference type="InterPro" id="IPR008042">
    <property type="entry name" value="Retrotrans_Pao"/>
</dbReference>
<accession>A0AAW0ND29</accession>
<dbReference type="GO" id="GO:0003676">
    <property type="term" value="F:nucleic acid binding"/>
    <property type="evidence" value="ECO:0007669"/>
    <property type="project" value="InterPro"/>
</dbReference>
<evidence type="ECO:0000259" key="1">
    <source>
        <dbReference type="PROSITE" id="PS50994"/>
    </source>
</evidence>
<comment type="caution">
    <text evidence="2">The sequence shown here is derived from an EMBL/GenBank/DDBJ whole genome shotgun (WGS) entry which is preliminary data.</text>
</comment>
<dbReference type="PROSITE" id="PS50994">
    <property type="entry name" value="INTEGRASE"/>
    <property type="match status" value="1"/>
</dbReference>
<dbReference type="Gene3D" id="3.30.420.10">
    <property type="entry name" value="Ribonuclease H-like superfamily/Ribonuclease H"/>
    <property type="match status" value="1"/>
</dbReference>
<dbReference type="SUPFAM" id="SSF56672">
    <property type="entry name" value="DNA/RNA polymerases"/>
    <property type="match status" value="1"/>
</dbReference>
<dbReference type="CDD" id="cd01644">
    <property type="entry name" value="RT_pepA17"/>
    <property type="match status" value="1"/>
</dbReference>